<comment type="subcellular location">
    <subcellularLocation>
        <location evidence="1">Cell membrane</location>
        <topology evidence="1">Single-pass type I membrane protein</topology>
    </subcellularLocation>
</comment>
<dbReference type="Pfam" id="PF07714">
    <property type="entry name" value="PK_Tyr_Ser-Thr"/>
    <property type="match status" value="2"/>
</dbReference>
<feature type="transmembrane region" description="Helical" evidence="20">
    <location>
        <begin position="1232"/>
        <end position="1255"/>
    </location>
</feature>
<dbReference type="GO" id="GO:0005886">
    <property type="term" value="C:plasma membrane"/>
    <property type="evidence" value="ECO:0007669"/>
    <property type="project" value="UniProtKB-SubCell"/>
</dbReference>
<dbReference type="PANTHER" id="PTHR27002:SF1090">
    <property type="entry name" value="S-LOCUS LECTIN KINASE FAMILY PROTEIN"/>
    <property type="match status" value="1"/>
</dbReference>
<evidence type="ECO:0000256" key="20">
    <source>
        <dbReference type="SAM" id="Phobius"/>
    </source>
</evidence>
<dbReference type="Pfam" id="PF01453">
    <property type="entry name" value="B_lectin"/>
    <property type="match status" value="2"/>
</dbReference>
<evidence type="ECO:0000256" key="4">
    <source>
        <dbReference type="ARBA" id="ARBA00022527"/>
    </source>
</evidence>
<proteinExistence type="predicted"/>
<name>A0A4D6LFT6_VIGUN</name>
<evidence type="ECO:0000256" key="9">
    <source>
        <dbReference type="ARBA" id="ARBA00022734"/>
    </source>
</evidence>
<dbReference type="InterPro" id="IPR000719">
    <property type="entry name" value="Prot_kinase_dom"/>
</dbReference>
<keyword evidence="9" id="KW-0430">Lectin</keyword>
<keyword evidence="5" id="KW-0245">EGF-like domain</keyword>
<evidence type="ECO:0000256" key="7">
    <source>
        <dbReference type="ARBA" id="ARBA00022692"/>
    </source>
</evidence>
<evidence type="ECO:0000313" key="26">
    <source>
        <dbReference type="Proteomes" id="UP000501690"/>
    </source>
</evidence>
<dbReference type="GO" id="GO:0004674">
    <property type="term" value="F:protein serine/threonine kinase activity"/>
    <property type="evidence" value="ECO:0007669"/>
    <property type="project" value="UniProtKB-KW"/>
</dbReference>
<feature type="domain" description="Apple" evidence="24">
    <location>
        <begin position="336"/>
        <end position="417"/>
    </location>
</feature>
<evidence type="ECO:0000256" key="19">
    <source>
        <dbReference type="ARBA" id="ARBA00048679"/>
    </source>
</evidence>
<dbReference type="GO" id="GO:0005524">
    <property type="term" value="F:ATP binding"/>
    <property type="evidence" value="ECO:0007669"/>
    <property type="project" value="UniProtKB-KW"/>
</dbReference>
<feature type="domain" description="Apple" evidence="24">
    <location>
        <begin position="1138"/>
        <end position="1219"/>
    </location>
</feature>
<keyword evidence="7 20" id="KW-0812">Transmembrane</keyword>
<evidence type="ECO:0000256" key="11">
    <source>
        <dbReference type="ARBA" id="ARBA00022777"/>
    </source>
</evidence>
<keyword evidence="15" id="KW-1015">Disulfide bond</keyword>
<evidence type="ECO:0000256" key="18">
    <source>
        <dbReference type="ARBA" id="ARBA00047899"/>
    </source>
</evidence>
<dbReference type="Gene3D" id="3.30.200.20">
    <property type="entry name" value="Phosphorylase Kinase, domain 1"/>
    <property type="match status" value="2"/>
</dbReference>
<keyword evidence="4" id="KW-0723">Serine/threonine-protein kinase</keyword>
<evidence type="ECO:0000256" key="13">
    <source>
        <dbReference type="ARBA" id="ARBA00022989"/>
    </source>
</evidence>
<organism evidence="25 26">
    <name type="scientific">Vigna unguiculata</name>
    <name type="common">Cowpea</name>
    <dbReference type="NCBI Taxonomy" id="3917"/>
    <lineage>
        <taxon>Eukaryota</taxon>
        <taxon>Viridiplantae</taxon>
        <taxon>Streptophyta</taxon>
        <taxon>Embryophyta</taxon>
        <taxon>Tracheophyta</taxon>
        <taxon>Spermatophyta</taxon>
        <taxon>Magnoliopsida</taxon>
        <taxon>eudicotyledons</taxon>
        <taxon>Gunneridae</taxon>
        <taxon>Pentapetalae</taxon>
        <taxon>rosids</taxon>
        <taxon>fabids</taxon>
        <taxon>Fabales</taxon>
        <taxon>Fabaceae</taxon>
        <taxon>Papilionoideae</taxon>
        <taxon>50 kb inversion clade</taxon>
        <taxon>NPAAA clade</taxon>
        <taxon>indigoferoid/millettioid clade</taxon>
        <taxon>Phaseoleae</taxon>
        <taxon>Vigna</taxon>
    </lineage>
</organism>
<feature type="domain" description="Bulb-type lectin" evidence="23">
    <location>
        <begin position="27"/>
        <end position="150"/>
    </location>
</feature>
<comment type="catalytic activity">
    <reaction evidence="19">
        <text>L-seryl-[protein] + ATP = O-phospho-L-seryl-[protein] + ADP + H(+)</text>
        <dbReference type="Rhea" id="RHEA:17989"/>
        <dbReference type="Rhea" id="RHEA-COMP:9863"/>
        <dbReference type="Rhea" id="RHEA-COMP:11604"/>
        <dbReference type="ChEBI" id="CHEBI:15378"/>
        <dbReference type="ChEBI" id="CHEBI:29999"/>
        <dbReference type="ChEBI" id="CHEBI:30616"/>
        <dbReference type="ChEBI" id="CHEBI:83421"/>
        <dbReference type="ChEBI" id="CHEBI:456216"/>
        <dbReference type="EC" id="2.7.11.1"/>
    </reaction>
</comment>
<feature type="domain" description="Bulb-type lectin" evidence="23">
    <location>
        <begin position="827"/>
        <end position="950"/>
    </location>
</feature>
<dbReference type="CDD" id="cd00028">
    <property type="entry name" value="B_lectin"/>
    <property type="match status" value="2"/>
</dbReference>
<keyword evidence="8 21" id="KW-0732">Signal</keyword>
<dbReference type="Gene3D" id="2.90.10.10">
    <property type="entry name" value="Bulb-type lectin domain"/>
    <property type="match status" value="2"/>
</dbReference>
<keyword evidence="26" id="KW-1185">Reference proteome</keyword>
<dbReference type="InterPro" id="IPR001245">
    <property type="entry name" value="Ser-Thr/Tyr_kinase_cat_dom"/>
</dbReference>
<keyword evidence="13 20" id="KW-1133">Transmembrane helix</keyword>
<dbReference type="InterPro" id="IPR000742">
    <property type="entry name" value="EGF"/>
</dbReference>
<evidence type="ECO:0000313" key="25">
    <source>
        <dbReference type="EMBL" id="QCD87370.1"/>
    </source>
</evidence>
<feature type="chain" id="PRO_5020040033" description="non-specific serine/threonine protein kinase" evidence="21">
    <location>
        <begin position="23"/>
        <end position="1613"/>
    </location>
</feature>
<dbReference type="Gene3D" id="1.10.510.10">
    <property type="entry name" value="Transferase(Phosphotransferase) domain 1"/>
    <property type="match status" value="2"/>
</dbReference>
<dbReference type="FunFam" id="1.10.510.10:FF:000060">
    <property type="entry name" value="G-type lectin S-receptor-like serine/threonine-protein kinase"/>
    <property type="match status" value="2"/>
</dbReference>
<feature type="domain" description="Protein kinase" evidence="22">
    <location>
        <begin position="1294"/>
        <end position="1571"/>
    </location>
</feature>
<dbReference type="Proteomes" id="UP000501690">
    <property type="component" value="Linkage Group LG3"/>
</dbReference>
<dbReference type="PROSITE" id="PS50948">
    <property type="entry name" value="PAN"/>
    <property type="match status" value="2"/>
</dbReference>
<dbReference type="InterPro" id="IPR008271">
    <property type="entry name" value="Ser/Thr_kinase_AS"/>
</dbReference>
<dbReference type="FunFam" id="3.30.200.20:FF:000330">
    <property type="entry name" value="G-type lectin S-receptor-like serine/threonine-protein kinase At4g03230"/>
    <property type="match status" value="2"/>
</dbReference>
<dbReference type="EMBL" id="CP039347">
    <property type="protein sequence ID" value="QCD87370.1"/>
    <property type="molecule type" value="Genomic_DNA"/>
</dbReference>
<comment type="catalytic activity">
    <reaction evidence="18">
        <text>L-threonyl-[protein] + ATP = O-phospho-L-threonyl-[protein] + ADP + H(+)</text>
        <dbReference type="Rhea" id="RHEA:46608"/>
        <dbReference type="Rhea" id="RHEA-COMP:11060"/>
        <dbReference type="Rhea" id="RHEA-COMP:11605"/>
        <dbReference type="ChEBI" id="CHEBI:15378"/>
        <dbReference type="ChEBI" id="CHEBI:30013"/>
        <dbReference type="ChEBI" id="CHEBI:30616"/>
        <dbReference type="ChEBI" id="CHEBI:61977"/>
        <dbReference type="ChEBI" id="CHEBI:456216"/>
        <dbReference type="EC" id="2.7.11.1"/>
    </reaction>
</comment>
<evidence type="ECO:0000256" key="3">
    <source>
        <dbReference type="ARBA" id="ARBA00022475"/>
    </source>
</evidence>
<dbReference type="SMART" id="SM00108">
    <property type="entry name" value="B_lectin"/>
    <property type="match status" value="2"/>
</dbReference>
<accession>A0A4D6LFT6</accession>
<evidence type="ECO:0000256" key="16">
    <source>
        <dbReference type="ARBA" id="ARBA00023170"/>
    </source>
</evidence>
<dbReference type="SMART" id="SM00220">
    <property type="entry name" value="S_TKc"/>
    <property type="match status" value="2"/>
</dbReference>
<keyword evidence="3" id="KW-1003">Cell membrane</keyword>
<keyword evidence="12" id="KW-0067">ATP-binding</keyword>
<dbReference type="InterPro" id="IPR036426">
    <property type="entry name" value="Bulb-type_lectin_dom_sf"/>
</dbReference>
<feature type="transmembrane region" description="Helical" evidence="20">
    <location>
        <begin position="430"/>
        <end position="453"/>
    </location>
</feature>
<dbReference type="InterPro" id="IPR001480">
    <property type="entry name" value="Bulb-type_lectin_dom"/>
</dbReference>
<dbReference type="Pfam" id="PF00954">
    <property type="entry name" value="S_locus_glycop"/>
    <property type="match status" value="2"/>
</dbReference>
<dbReference type="PROSITE" id="PS50011">
    <property type="entry name" value="PROTEIN_KINASE_DOM"/>
    <property type="match status" value="2"/>
</dbReference>
<keyword evidence="16" id="KW-0675">Receptor</keyword>
<evidence type="ECO:0000256" key="17">
    <source>
        <dbReference type="ARBA" id="ARBA00023180"/>
    </source>
</evidence>
<dbReference type="InterPro" id="IPR011009">
    <property type="entry name" value="Kinase-like_dom_sf"/>
</dbReference>
<evidence type="ECO:0000259" key="24">
    <source>
        <dbReference type="PROSITE" id="PS50948"/>
    </source>
</evidence>
<keyword evidence="10" id="KW-0547">Nucleotide-binding</keyword>
<feature type="domain" description="Protein kinase" evidence="22">
    <location>
        <begin position="492"/>
        <end position="769"/>
    </location>
</feature>
<dbReference type="FunFam" id="2.90.10.10:FF:000005">
    <property type="entry name" value="G-type lectin S-receptor-like serine/threonine-protein kinase"/>
    <property type="match status" value="2"/>
</dbReference>
<keyword evidence="11 25" id="KW-0418">Kinase</keyword>
<sequence length="1613" mass="181400">MESFEMFGVCLLFLSLLSMSSTLEMITPTQPLKDGTNENVTLVSTNGTFEAGFFSPSNSGSRYLGIWYKTISPRTVVWVANKETPLQDHSGVLELDSDQGILSIKSGTGAKIWSSNASHTPSKPVSVELLESGNMVVKDGYNNFLWQSFDYPDDTLLPGMKLGMNLKTGHYRALRSWKSLNDPTPGEFSFGVDTRGLPQLVITKDSNDDIVYRPGSWNGVGVTGVPGQRTTHPSTKSLFVMNEDEIFYEFQLLNSSTKLRSRLLPEGYQMRLLWSDESKSWDPLYTGSFDECEKYGMCGANTICNVSGAHQHCECLSGFRSNVADSTCDRIIPLDCNKGDSFKKYEGMKLPDTSSSWYDKRMSLEECQKLCLSNCSCTAYAQLDISANGSGCLQWFHNIVDFRILAQDGQDFYLRIGASKFQDHAFNRKIGGIILGCTIFIIAIVVFGSIFCLNRNKLKQAETNYWKNKNKKDDIDLPIFDFLYISNATNNFSESNKLGQGGFGPVYKGILPDGQEIAVKRLSKTSGQGLDEFKNEVLLIAKLQHRNLVKLLGCSIQQDERLLIYEFMPNRSLDYFIFDSARSSSIDWAKRFEIIDGIARGLLYLHQDSRLKIIHRDLKTSNILLDNNMKPKISDFGMARAFNLDQDEANTNKVMGTYGYMPPEYAVHGSFSIKSDVFSFGVIVLEIISGRKNRGFRDPHNELNLLGHAWRLWIEKRPMELMDELVDTGDGPSEILRYIHIGLLCVQQRPEDRPNMSSVVLMLNGEKLLPEPSQPGFYTGRNNLTTMTDSSSRNVDVYSLNEIFEMFGVCLLFLSLLSMSSTLEMITPTQPLKDGANENVTLVSTNGTFEAGFFSPANSGSRYLGIWYKTISPRTVVWVANKETPLQDHSGVLELDRDQGILSIKSGTGAKIWSSNASHTPSKPVSVELLESGNMVVKDGHNNFLWQSFDYPDDTLLPGMKLGMNLKTGHYRALRSWKSLNDPTPGEFSFGVDTRGLPQLVITKDSNDNIVFRPGSWNGVRVTGVPGQRTHPLTKSLFVMNEDEIYYEIQLLNSSTKLRSRLVPQGLQMRLIWSDESKIWDTPYTGSFDECERYGMCGANTICNVSGANQHCECLSGFRSNVADSTYSTCERIIPLDCNKGDSFKKYEGMKLPDTSSSWYDKRMSLDECQKLCLSNCSCTAYAQLNISANGSGCLQWFNDIVDFRILAQDGQDFYLRITASKLQDHAFNSKIGGIILGCTVFIIAIVVFGSILCLKRNKLKQTDTNYWKDKNKKDDIDLPIFDFLYISNATNNFSESNKLGQGGFGPVYKGILPDGHEIAVKRLSKTSGQGLDEFKNEVLLIAKLQHHNLVKLLGCSIHQDERLLIYEFMPNRSLDYFIFDSTRSTSIDWAKRFEIIDGIARGLLYLHQDSRLNIIHRDLKTSNVLLDSNMKPKISDFGIARTFNQDQDEANTNKVMGTYGYMPPEYAVHGSFSVKSDVFSFGVIVLEIITGRKNRGFRDPHNELNLLGHAWRLWIEKRPMELMGESMDTGDGPSEILRYIHIGLLCVQHRPEDRPNMSSVVLMLNSEKLLPEPSQPGFYPGRNNLTTMTDSSSRNLDAYSLNEMSETLLEAR</sequence>
<dbReference type="GO" id="GO:0030246">
    <property type="term" value="F:carbohydrate binding"/>
    <property type="evidence" value="ECO:0007669"/>
    <property type="project" value="UniProtKB-KW"/>
</dbReference>
<gene>
    <name evidence="25" type="ORF">DEO72_LG3g1904</name>
</gene>
<evidence type="ECO:0000256" key="10">
    <source>
        <dbReference type="ARBA" id="ARBA00022741"/>
    </source>
</evidence>
<dbReference type="Gene3D" id="3.50.4.10">
    <property type="entry name" value="Hepatocyte Growth Factor"/>
    <property type="match status" value="2"/>
</dbReference>
<dbReference type="PANTHER" id="PTHR27002">
    <property type="entry name" value="RECEPTOR-LIKE SERINE/THREONINE-PROTEIN KINASE SD1-8"/>
    <property type="match status" value="1"/>
</dbReference>
<evidence type="ECO:0000256" key="15">
    <source>
        <dbReference type="ARBA" id="ARBA00023157"/>
    </source>
</evidence>
<feature type="transmembrane region" description="Helical" evidence="20">
    <location>
        <begin position="803"/>
        <end position="823"/>
    </location>
</feature>
<evidence type="ECO:0000256" key="8">
    <source>
        <dbReference type="ARBA" id="ARBA00022729"/>
    </source>
</evidence>
<dbReference type="SUPFAM" id="SSF51110">
    <property type="entry name" value="alpha-D-mannose-specific plant lectins"/>
    <property type="match status" value="2"/>
</dbReference>
<dbReference type="SUPFAM" id="SSF56112">
    <property type="entry name" value="Protein kinase-like (PK-like)"/>
    <property type="match status" value="2"/>
</dbReference>
<dbReference type="CDD" id="cd14066">
    <property type="entry name" value="STKc_IRAK"/>
    <property type="match status" value="2"/>
</dbReference>
<evidence type="ECO:0000256" key="14">
    <source>
        <dbReference type="ARBA" id="ARBA00023136"/>
    </source>
</evidence>
<dbReference type="CDD" id="cd01098">
    <property type="entry name" value="PAN_AP_plant"/>
    <property type="match status" value="2"/>
</dbReference>
<dbReference type="InterPro" id="IPR003609">
    <property type="entry name" value="Pan_app"/>
</dbReference>
<keyword evidence="17" id="KW-0325">Glycoprotein</keyword>
<reference evidence="25 26" key="1">
    <citation type="submission" date="2019-04" db="EMBL/GenBank/DDBJ databases">
        <title>An improved genome assembly and genetic linkage map for asparagus bean, Vigna unguiculata ssp. sesquipedialis.</title>
        <authorList>
            <person name="Xia Q."/>
            <person name="Zhang R."/>
            <person name="Dong Y."/>
        </authorList>
    </citation>
    <scope>NUCLEOTIDE SEQUENCE [LARGE SCALE GENOMIC DNA]</scope>
    <source>
        <tissue evidence="25">Leaf</tissue>
    </source>
</reference>
<evidence type="ECO:0000256" key="1">
    <source>
        <dbReference type="ARBA" id="ARBA00004251"/>
    </source>
</evidence>
<dbReference type="SMART" id="SM00473">
    <property type="entry name" value="PAN_AP"/>
    <property type="match status" value="2"/>
</dbReference>
<keyword evidence="6" id="KW-0808">Transferase</keyword>
<evidence type="ECO:0000256" key="5">
    <source>
        <dbReference type="ARBA" id="ARBA00022536"/>
    </source>
</evidence>
<evidence type="ECO:0000256" key="6">
    <source>
        <dbReference type="ARBA" id="ARBA00022679"/>
    </source>
</evidence>
<evidence type="ECO:0000259" key="22">
    <source>
        <dbReference type="PROSITE" id="PS50011"/>
    </source>
</evidence>
<dbReference type="InterPro" id="IPR000858">
    <property type="entry name" value="S_locus_glycoprot_dom"/>
</dbReference>
<evidence type="ECO:0000256" key="2">
    <source>
        <dbReference type="ARBA" id="ARBA00012513"/>
    </source>
</evidence>
<evidence type="ECO:0000256" key="12">
    <source>
        <dbReference type="ARBA" id="ARBA00022840"/>
    </source>
</evidence>
<dbReference type="PROSITE" id="PS01186">
    <property type="entry name" value="EGF_2"/>
    <property type="match status" value="1"/>
</dbReference>
<protein>
    <recommendedName>
        <fullName evidence="2">non-specific serine/threonine protein kinase</fullName>
        <ecNumber evidence="2">2.7.11.1</ecNumber>
    </recommendedName>
</protein>
<dbReference type="PROSITE" id="PS00108">
    <property type="entry name" value="PROTEIN_KINASE_ST"/>
    <property type="match status" value="2"/>
</dbReference>
<keyword evidence="14 20" id="KW-0472">Membrane</keyword>
<evidence type="ECO:0000259" key="23">
    <source>
        <dbReference type="PROSITE" id="PS50927"/>
    </source>
</evidence>
<dbReference type="PROSITE" id="PS50927">
    <property type="entry name" value="BULB_LECTIN"/>
    <property type="match status" value="2"/>
</dbReference>
<dbReference type="Pfam" id="PF08276">
    <property type="entry name" value="PAN_2"/>
    <property type="match status" value="2"/>
</dbReference>
<feature type="signal peptide" evidence="21">
    <location>
        <begin position="1"/>
        <end position="22"/>
    </location>
</feature>
<dbReference type="EC" id="2.7.11.1" evidence="2"/>
<dbReference type="GO" id="GO:0048544">
    <property type="term" value="P:recognition of pollen"/>
    <property type="evidence" value="ECO:0007669"/>
    <property type="project" value="InterPro"/>
</dbReference>
<evidence type="ECO:0000256" key="21">
    <source>
        <dbReference type="SAM" id="SignalP"/>
    </source>
</evidence>